<gene>
    <name evidence="3" type="ORF">GCM10022232_43950</name>
</gene>
<proteinExistence type="predicted"/>
<dbReference type="PROSITE" id="PS51257">
    <property type="entry name" value="PROKAR_LIPOPROTEIN"/>
    <property type="match status" value="1"/>
</dbReference>
<feature type="region of interest" description="Disordered" evidence="1">
    <location>
        <begin position="36"/>
        <end position="63"/>
    </location>
</feature>
<accession>A0ABP7RQT9</accession>
<feature type="region of interest" description="Disordered" evidence="1">
    <location>
        <begin position="170"/>
        <end position="221"/>
    </location>
</feature>
<dbReference type="EMBL" id="BAAAZX010000012">
    <property type="protein sequence ID" value="GAA4000945.1"/>
    <property type="molecule type" value="Genomic_DNA"/>
</dbReference>
<name>A0ABP7RQT9_9ACTN</name>
<feature type="signal peptide" evidence="2">
    <location>
        <begin position="1"/>
        <end position="34"/>
    </location>
</feature>
<comment type="caution">
    <text evidence="3">The sequence shown here is derived from an EMBL/GenBank/DDBJ whole genome shotgun (WGS) entry which is preliminary data.</text>
</comment>
<dbReference type="Proteomes" id="UP001500456">
    <property type="component" value="Unassembled WGS sequence"/>
</dbReference>
<protein>
    <recommendedName>
        <fullName evidence="5">Secreted protein</fullName>
    </recommendedName>
</protein>
<feature type="compositionally biased region" description="Basic and acidic residues" evidence="1">
    <location>
        <begin position="208"/>
        <end position="221"/>
    </location>
</feature>
<reference evidence="4" key="1">
    <citation type="journal article" date="2019" name="Int. J. Syst. Evol. Microbiol.">
        <title>The Global Catalogue of Microorganisms (GCM) 10K type strain sequencing project: providing services to taxonomists for standard genome sequencing and annotation.</title>
        <authorList>
            <consortium name="The Broad Institute Genomics Platform"/>
            <consortium name="The Broad Institute Genome Sequencing Center for Infectious Disease"/>
            <person name="Wu L."/>
            <person name="Ma J."/>
        </authorList>
    </citation>
    <scope>NUCLEOTIDE SEQUENCE [LARGE SCALE GENOMIC DNA]</scope>
    <source>
        <strain evidence="4">JCM 16924</strain>
    </source>
</reference>
<evidence type="ECO:0000313" key="4">
    <source>
        <dbReference type="Proteomes" id="UP001500456"/>
    </source>
</evidence>
<evidence type="ECO:0000256" key="2">
    <source>
        <dbReference type="SAM" id="SignalP"/>
    </source>
</evidence>
<keyword evidence="4" id="KW-1185">Reference proteome</keyword>
<evidence type="ECO:0000256" key="1">
    <source>
        <dbReference type="SAM" id="MobiDB-lite"/>
    </source>
</evidence>
<evidence type="ECO:0000313" key="3">
    <source>
        <dbReference type="EMBL" id="GAA4000945.1"/>
    </source>
</evidence>
<organism evidence="3 4">
    <name type="scientific">Streptomyces plumbiresistens</name>
    <dbReference type="NCBI Taxonomy" id="511811"/>
    <lineage>
        <taxon>Bacteria</taxon>
        <taxon>Bacillati</taxon>
        <taxon>Actinomycetota</taxon>
        <taxon>Actinomycetes</taxon>
        <taxon>Kitasatosporales</taxon>
        <taxon>Streptomycetaceae</taxon>
        <taxon>Streptomyces</taxon>
    </lineage>
</organism>
<sequence>MSYRCSTLPDMAWTRALLAALAVCVLLLTGSAGCGTSGADEQQNRRNDPSPSPVGKLLDETDKEGHRYREVEEEGAPDVGIEVQPAAGNSWNVRLTLEDFRFSPAGAKPEAVAGRGTVRLFVNGHLVAELRTSEYRLSARYVPHGTHHVTARLYADDGTVWAVDGEPVESTADVTASAQSESEGTETSPEAAGTANGALSAPGSVLRTEGRGFPDRGGKAS</sequence>
<keyword evidence="2" id="KW-0732">Signal</keyword>
<feature type="chain" id="PRO_5045790926" description="Secreted protein" evidence="2">
    <location>
        <begin position="35"/>
        <end position="221"/>
    </location>
</feature>
<feature type="compositionally biased region" description="Polar residues" evidence="1">
    <location>
        <begin position="172"/>
        <end position="188"/>
    </location>
</feature>
<evidence type="ECO:0008006" key="5">
    <source>
        <dbReference type="Google" id="ProtNLM"/>
    </source>
</evidence>